<dbReference type="EMBL" id="LK041649">
    <property type="protein sequence ID" value="CDY70273.1"/>
    <property type="molecule type" value="Genomic_DNA"/>
</dbReference>
<reference evidence="4" key="1">
    <citation type="journal article" date="2014" name="Science">
        <title>Plant genetics. Early allopolyploid evolution in the post-Neolithic Brassica napus oilseed genome.</title>
        <authorList>
            <person name="Chalhoub B."/>
            <person name="Denoeud F."/>
            <person name="Liu S."/>
            <person name="Parkin I.A."/>
            <person name="Tang H."/>
            <person name="Wang X."/>
            <person name="Chiquet J."/>
            <person name="Belcram H."/>
            <person name="Tong C."/>
            <person name="Samans B."/>
            <person name="Correa M."/>
            <person name="Da Silva C."/>
            <person name="Just J."/>
            <person name="Falentin C."/>
            <person name="Koh C.S."/>
            <person name="Le Clainche I."/>
            <person name="Bernard M."/>
            <person name="Bento P."/>
            <person name="Noel B."/>
            <person name="Labadie K."/>
            <person name="Alberti A."/>
            <person name="Charles M."/>
            <person name="Arnaud D."/>
            <person name="Guo H."/>
            <person name="Daviaud C."/>
            <person name="Alamery S."/>
            <person name="Jabbari K."/>
            <person name="Zhao M."/>
            <person name="Edger P.P."/>
            <person name="Chelaifa H."/>
            <person name="Tack D."/>
            <person name="Lassalle G."/>
            <person name="Mestiri I."/>
            <person name="Schnel N."/>
            <person name="Le Paslier M.C."/>
            <person name="Fan G."/>
            <person name="Renault V."/>
            <person name="Bayer P.E."/>
            <person name="Golicz A.A."/>
            <person name="Manoli S."/>
            <person name="Lee T.H."/>
            <person name="Thi V.H."/>
            <person name="Chalabi S."/>
            <person name="Hu Q."/>
            <person name="Fan C."/>
            <person name="Tollenaere R."/>
            <person name="Lu Y."/>
            <person name="Battail C."/>
            <person name="Shen J."/>
            <person name="Sidebottom C.H."/>
            <person name="Wang X."/>
            <person name="Canaguier A."/>
            <person name="Chauveau A."/>
            <person name="Berard A."/>
            <person name="Deniot G."/>
            <person name="Guan M."/>
            <person name="Liu Z."/>
            <person name="Sun F."/>
            <person name="Lim Y.P."/>
            <person name="Lyons E."/>
            <person name="Town C.D."/>
            <person name="Bancroft I."/>
            <person name="Wang X."/>
            <person name="Meng J."/>
            <person name="Ma J."/>
            <person name="Pires J.C."/>
            <person name="King G.J."/>
            <person name="Brunel D."/>
            <person name="Delourme R."/>
            <person name="Renard M."/>
            <person name="Aury J.M."/>
            <person name="Adams K.L."/>
            <person name="Batley J."/>
            <person name="Snowdon R.J."/>
            <person name="Tost J."/>
            <person name="Edwards D."/>
            <person name="Zhou Y."/>
            <person name="Hua W."/>
            <person name="Sharpe A.G."/>
            <person name="Paterson A.H."/>
            <person name="Guan C."/>
            <person name="Wincker P."/>
        </authorList>
    </citation>
    <scope>NUCLEOTIDE SEQUENCE [LARGE SCALE GENOMIC DNA]</scope>
</reference>
<protein>
    <submittedName>
        <fullName evidence="4">BnaUnng03740D protein</fullName>
    </submittedName>
</protein>
<name>A0A078JRV0_BRANA</name>
<comment type="similarity">
    <text evidence="1">Belongs to the class-II pyridine nucleotide-disulfide oxidoreductase family.</text>
</comment>
<sequence>IPARKVTSYLCATCPEHETYRTINSGVGLDCELKPRFEWMANDIVPGGQLTTTTDVENLHGFPEGILGIDIIDKFRKQSERFGTEIFTEKVTKVDFSSRLFKLFTDSRTVLADAPTPSSSPPELLRNG</sequence>
<dbReference type="PRINTS" id="PR00469">
    <property type="entry name" value="PNDRDTASEII"/>
</dbReference>
<evidence type="ECO:0000256" key="2">
    <source>
        <dbReference type="ARBA" id="ARBA00022630"/>
    </source>
</evidence>
<dbReference type="InterPro" id="IPR036188">
    <property type="entry name" value="FAD/NAD-bd_sf"/>
</dbReference>
<proteinExistence type="inferred from homology"/>
<dbReference type="AlphaFoldDB" id="A0A078JRV0"/>
<dbReference type="Gene3D" id="3.50.50.60">
    <property type="entry name" value="FAD/NAD(P)-binding domain"/>
    <property type="match status" value="1"/>
</dbReference>
<dbReference type="Gramene" id="CDY70273">
    <property type="protein sequence ID" value="CDY70273"/>
    <property type="gene ID" value="GSBRNA2T00097664001"/>
</dbReference>
<organism evidence="4">
    <name type="scientific">Brassica napus</name>
    <name type="common">Rape</name>
    <dbReference type="NCBI Taxonomy" id="3708"/>
    <lineage>
        <taxon>Eukaryota</taxon>
        <taxon>Viridiplantae</taxon>
        <taxon>Streptophyta</taxon>
        <taxon>Embryophyta</taxon>
        <taxon>Tracheophyta</taxon>
        <taxon>Spermatophyta</taxon>
        <taxon>Magnoliopsida</taxon>
        <taxon>eudicotyledons</taxon>
        <taxon>Gunneridae</taxon>
        <taxon>Pentapetalae</taxon>
        <taxon>rosids</taxon>
        <taxon>malvids</taxon>
        <taxon>Brassicales</taxon>
        <taxon>Brassicaceae</taxon>
        <taxon>Brassiceae</taxon>
        <taxon>Brassica</taxon>
    </lineage>
</organism>
<accession>A0A078JRV0</accession>
<evidence type="ECO:0000256" key="3">
    <source>
        <dbReference type="ARBA" id="ARBA00023002"/>
    </source>
</evidence>
<gene>
    <name evidence="4" type="primary">BnaUnng03740D</name>
    <name evidence="4" type="ORF">GSBRNA2T00097664001</name>
</gene>
<dbReference type="SUPFAM" id="SSF51905">
    <property type="entry name" value="FAD/NAD(P)-binding domain"/>
    <property type="match status" value="1"/>
</dbReference>
<reference evidence="4" key="2">
    <citation type="submission" date="2014-06" db="EMBL/GenBank/DDBJ databases">
        <authorList>
            <person name="Genoscope - CEA"/>
        </authorList>
    </citation>
    <scope>NUCLEOTIDE SEQUENCE</scope>
</reference>
<evidence type="ECO:0000256" key="1">
    <source>
        <dbReference type="ARBA" id="ARBA00009333"/>
    </source>
</evidence>
<dbReference type="STRING" id="3708.A0A078JRV0"/>
<dbReference type="PaxDb" id="3708-A0A078JRV0"/>
<feature type="non-terminal residue" evidence="4">
    <location>
        <position position="1"/>
    </location>
</feature>
<dbReference type="GO" id="GO:0097237">
    <property type="term" value="P:cellular response to toxic substance"/>
    <property type="evidence" value="ECO:0007669"/>
    <property type="project" value="UniProtKB-ARBA"/>
</dbReference>
<dbReference type="GO" id="GO:0016491">
    <property type="term" value="F:oxidoreductase activity"/>
    <property type="evidence" value="ECO:0007669"/>
    <property type="project" value="UniProtKB-KW"/>
</dbReference>
<evidence type="ECO:0000313" key="4">
    <source>
        <dbReference type="EMBL" id="CDY70273.1"/>
    </source>
</evidence>
<keyword evidence="2" id="KW-0285">Flavoprotein</keyword>
<dbReference type="PANTHER" id="PTHR48105">
    <property type="entry name" value="THIOREDOXIN REDUCTASE 1-RELATED-RELATED"/>
    <property type="match status" value="1"/>
</dbReference>
<keyword evidence="3" id="KW-0560">Oxidoreductase</keyword>
<dbReference type="InterPro" id="IPR050097">
    <property type="entry name" value="Ferredoxin-NADP_redctase_2"/>
</dbReference>